<dbReference type="PANTHER" id="PTHR10742:SF410">
    <property type="entry name" value="LYSINE-SPECIFIC HISTONE DEMETHYLASE 2"/>
    <property type="match status" value="1"/>
</dbReference>
<name>A0A6P0BIR7_RHILE</name>
<proteinExistence type="inferred from homology"/>
<accession>A0A6P0BIR7</accession>
<evidence type="ECO:0000313" key="8">
    <source>
        <dbReference type="EMBL" id="NEI38631.1"/>
    </source>
</evidence>
<comment type="pathway">
    <text evidence="1">Plant hormone metabolism; auxin biosynthesis.</text>
</comment>
<evidence type="ECO:0000256" key="2">
    <source>
        <dbReference type="ARBA" id="ARBA00005833"/>
    </source>
</evidence>
<reference evidence="8 9" key="1">
    <citation type="submission" date="2019-12" db="EMBL/GenBank/DDBJ databases">
        <title>Rhizobium genotypes associated with high levels of biological nitrogen fixation by grain legumes in a temperate-maritime cropping system.</title>
        <authorList>
            <person name="Maluk M."/>
            <person name="Francesc Ferrando Molina F."/>
            <person name="Lopez Del Egido L."/>
            <person name="Lafos M."/>
            <person name="Langarica-Fuentes A."/>
            <person name="Gebre Yohannes G."/>
            <person name="Young M.W."/>
            <person name="Martin P."/>
            <person name="Gantlett R."/>
            <person name="Kenicer G."/>
            <person name="Hawes C."/>
            <person name="Begg G.S."/>
            <person name="Quilliam R.S."/>
            <person name="Squire G.R."/>
            <person name="Poole P.S."/>
            <person name="Young P.W."/>
            <person name="Iannetta P.M."/>
            <person name="James E.K."/>
        </authorList>
    </citation>
    <scope>NUCLEOTIDE SEQUENCE [LARGE SCALE GENOMIC DNA]</scope>
    <source>
        <strain evidence="8 9">JHI1096</strain>
    </source>
</reference>
<dbReference type="Proteomes" id="UP000471560">
    <property type="component" value="Unassembled WGS sequence"/>
</dbReference>
<dbReference type="GO" id="GO:0009851">
    <property type="term" value="P:auxin biosynthetic process"/>
    <property type="evidence" value="ECO:0007669"/>
    <property type="project" value="UniProtKB-KW"/>
</dbReference>
<dbReference type="GO" id="GO:0050361">
    <property type="term" value="F:tryptophan 2-monooxygenase activity"/>
    <property type="evidence" value="ECO:0007669"/>
    <property type="project" value="UniProtKB-EC"/>
</dbReference>
<organism evidence="8 9">
    <name type="scientific">Rhizobium leguminosarum</name>
    <dbReference type="NCBI Taxonomy" id="384"/>
    <lineage>
        <taxon>Bacteria</taxon>
        <taxon>Pseudomonadati</taxon>
        <taxon>Pseudomonadota</taxon>
        <taxon>Alphaproteobacteria</taxon>
        <taxon>Hyphomicrobiales</taxon>
        <taxon>Rhizobiaceae</taxon>
        <taxon>Rhizobium/Agrobacterium group</taxon>
        <taxon>Rhizobium</taxon>
    </lineage>
</organism>
<sequence length="420" mass="44232">MDYEVAIVGAGAAGIAAAKGLADAGRSVIILEASDRVGGRAWTIELAGMPLDMGCGWLHSAERNPLVAIGRGAGFNIERGPTAWQSQWCDLGFTQEERAAAAAAWNALKEGMRTNPPASDRASDALEPDGKWNAYCQSLSGYLNGAPLDRLSVTDFLAYDNAATEANWRVHEGYGSLISAAVPNVALRLSTAVRRVTLTVNGVQLETDRGPVTSGTAIITASTTVLARGAIIFDPEADDHLHAASQLPLGLADKLFLELHGNHGLEPETHLLGDPQNAETGSYYIRPFGRPIIEGFFGGNGAVVIERAGLVEAFAFALDQLSSLLGSNIRRQLRPLAASSWCRTDWIGGSYSHALPGHAGARAVLARPVGDRLFFAGEATHQSDFSTAHGAWESGLRAADQAAAVLPPTHVIPATDPSLS</sequence>
<feature type="domain" description="Amine oxidase" evidence="7">
    <location>
        <begin position="13"/>
        <end position="67"/>
    </location>
</feature>
<dbReference type="Gene3D" id="3.50.50.60">
    <property type="entry name" value="FAD/NAD(P)-binding domain"/>
    <property type="match status" value="1"/>
</dbReference>
<evidence type="ECO:0000256" key="5">
    <source>
        <dbReference type="ARBA" id="ARBA00023070"/>
    </source>
</evidence>
<dbReference type="AlphaFoldDB" id="A0A6P0BIR7"/>
<dbReference type="RefSeq" id="WP_164579172.1">
    <property type="nucleotide sequence ID" value="NZ_JAAXDH010000020.1"/>
</dbReference>
<dbReference type="SUPFAM" id="SSF51905">
    <property type="entry name" value="FAD/NAD(P)-binding domain"/>
    <property type="match status" value="1"/>
</dbReference>
<feature type="domain" description="Amine oxidase" evidence="7">
    <location>
        <begin position="130"/>
        <end position="401"/>
    </location>
</feature>
<dbReference type="EMBL" id="WUEZ01000060">
    <property type="protein sequence ID" value="NEI38631.1"/>
    <property type="molecule type" value="Genomic_DNA"/>
</dbReference>
<evidence type="ECO:0000256" key="3">
    <source>
        <dbReference type="ARBA" id="ARBA00012535"/>
    </source>
</evidence>
<dbReference type="InterPro" id="IPR036188">
    <property type="entry name" value="FAD/NAD-bd_sf"/>
</dbReference>
<comment type="catalytic activity">
    <reaction evidence="6">
        <text>L-tryptophan + O2 = indole-3-acetamide + CO2 + H2O</text>
        <dbReference type="Rhea" id="RHEA:16165"/>
        <dbReference type="ChEBI" id="CHEBI:15377"/>
        <dbReference type="ChEBI" id="CHEBI:15379"/>
        <dbReference type="ChEBI" id="CHEBI:16031"/>
        <dbReference type="ChEBI" id="CHEBI:16526"/>
        <dbReference type="ChEBI" id="CHEBI:57912"/>
        <dbReference type="EC" id="1.13.12.3"/>
    </reaction>
</comment>
<keyword evidence="5" id="KW-0073">Auxin biosynthesis</keyword>
<evidence type="ECO:0000313" key="9">
    <source>
        <dbReference type="Proteomes" id="UP000471560"/>
    </source>
</evidence>
<evidence type="ECO:0000256" key="6">
    <source>
        <dbReference type="ARBA" id="ARBA00047321"/>
    </source>
</evidence>
<evidence type="ECO:0000256" key="1">
    <source>
        <dbReference type="ARBA" id="ARBA00004814"/>
    </source>
</evidence>
<dbReference type="InterPro" id="IPR050281">
    <property type="entry name" value="Flavin_monoamine_oxidase"/>
</dbReference>
<comment type="similarity">
    <text evidence="2">Belongs to the tryptophan 2-monooxygenase family.</text>
</comment>
<gene>
    <name evidence="8" type="ORF">GR204_32595</name>
</gene>
<dbReference type="PANTHER" id="PTHR10742">
    <property type="entry name" value="FLAVIN MONOAMINE OXIDASE"/>
    <property type="match status" value="1"/>
</dbReference>
<comment type="caution">
    <text evidence="8">The sequence shown here is derived from an EMBL/GenBank/DDBJ whole genome shotgun (WGS) entry which is preliminary data.</text>
</comment>
<evidence type="ECO:0000259" key="7">
    <source>
        <dbReference type="Pfam" id="PF01593"/>
    </source>
</evidence>
<evidence type="ECO:0000256" key="4">
    <source>
        <dbReference type="ARBA" id="ARBA00017871"/>
    </source>
</evidence>
<dbReference type="EC" id="1.13.12.3" evidence="3"/>
<dbReference type="SUPFAM" id="SSF54373">
    <property type="entry name" value="FAD-linked reductases, C-terminal domain"/>
    <property type="match status" value="1"/>
</dbReference>
<dbReference type="Pfam" id="PF01593">
    <property type="entry name" value="Amino_oxidase"/>
    <property type="match status" value="2"/>
</dbReference>
<dbReference type="PRINTS" id="PR00420">
    <property type="entry name" value="RNGMNOXGNASE"/>
</dbReference>
<dbReference type="InterPro" id="IPR002937">
    <property type="entry name" value="Amino_oxidase"/>
</dbReference>
<protein>
    <recommendedName>
        <fullName evidence="4">Tryptophan 2-monooxygenase</fullName>
        <ecNumber evidence="3">1.13.12.3</ecNumber>
    </recommendedName>
</protein>